<comment type="function">
    <text evidence="1">Component of the FACT complex, a general chromatin factor that acts to reorganize nucleosomes. The FACT complex is involved in multiple processes that require DNA as a template such as mRNA elongation, DNA replication and DNA repair. During transcription elongation the FACT complex acts as a histone chaperone that both destabilizes and restores nucleosomal structure. It facilitates the passage of RNA polymerase II and transcription by promoting the dissociation of one histone H2A-H2B dimer from the nucleosome, then subsequently promotes the reestablishment of the nucleosome following the passage of RNA polymerase II.</text>
</comment>
<keyword evidence="5" id="KW-1185">Reference proteome</keyword>
<feature type="domain" description="Histone chaperone RTT106/FACT complex subunit SPT16-like middle" evidence="3">
    <location>
        <begin position="266"/>
        <end position="391"/>
    </location>
</feature>
<feature type="compositionally biased region" description="Acidic residues" evidence="2">
    <location>
        <begin position="422"/>
        <end position="446"/>
    </location>
</feature>
<feature type="region of interest" description="Disordered" evidence="2">
    <location>
        <begin position="512"/>
        <end position="534"/>
    </location>
</feature>
<evidence type="ECO:0000313" key="5">
    <source>
        <dbReference type="Proteomes" id="UP001215151"/>
    </source>
</evidence>
<dbReference type="Pfam" id="PF08512">
    <property type="entry name" value="Rttp106-like_middle"/>
    <property type="match status" value="1"/>
</dbReference>
<dbReference type="SMART" id="SM01287">
    <property type="entry name" value="Rtt106"/>
    <property type="match status" value="1"/>
</dbReference>
<organism evidence="4 5">
    <name type="scientific">Trametes cubensis</name>
    <dbReference type="NCBI Taxonomy" id="1111947"/>
    <lineage>
        <taxon>Eukaryota</taxon>
        <taxon>Fungi</taxon>
        <taxon>Dikarya</taxon>
        <taxon>Basidiomycota</taxon>
        <taxon>Agaricomycotina</taxon>
        <taxon>Agaricomycetes</taxon>
        <taxon>Polyporales</taxon>
        <taxon>Polyporaceae</taxon>
        <taxon>Trametes</taxon>
    </lineage>
</organism>
<evidence type="ECO:0000256" key="1">
    <source>
        <dbReference type="ARBA" id="ARBA00025370"/>
    </source>
</evidence>
<dbReference type="InterPro" id="IPR013719">
    <property type="entry name" value="RTT106/SPT16-like_middle_dom"/>
</dbReference>
<feature type="compositionally biased region" description="Acidic residues" evidence="2">
    <location>
        <begin position="522"/>
        <end position="534"/>
    </location>
</feature>
<dbReference type="EMBL" id="JAPEVG010000460">
    <property type="protein sequence ID" value="KAJ8462513.1"/>
    <property type="molecule type" value="Genomic_DNA"/>
</dbReference>
<comment type="caution">
    <text evidence="4">The sequence shown here is derived from an EMBL/GenBank/DDBJ whole genome shotgun (WGS) entry which is preliminary data.</text>
</comment>
<evidence type="ECO:0000256" key="2">
    <source>
        <dbReference type="SAM" id="MobiDB-lite"/>
    </source>
</evidence>
<dbReference type="AlphaFoldDB" id="A0AAD7X8G0"/>
<feature type="compositionally biased region" description="Basic and acidic residues" evidence="2">
    <location>
        <begin position="407"/>
        <end position="421"/>
    </location>
</feature>
<sequence>MASYLDALRPLLPTDVGRQLDRVLVPEAKSLVETLLRLAVGAPAPDDLTVSGWDSIQDRAATIINELKSSHNGRSQKRSREDEPLPSTKRLKSNGGDSETPPAEHDPPLFTLNALSVSSPIRKKVNITVHRSSIRLTNPATQNEEHPPIPLAALQRAFLLSTRGKSKPHWTVALMASDVPAPTGKAAEALKTASVPQLVFGLDATLTANFTTTSYDDSGATKTEPYTKGSASLPALRSFLSRIPISTLEPSTTIFRSAAAPSGDGVAGVEAYRGAKQGTLWFLHEGVLWDGKPCEFFALEHLAPAARNEQTYDGVRTLSATGRTCSVILRRIGGGPAKKPTNGHQKGEDHGDEESDDEAEGEDIDFGMVDGREQETIGRWIKSHRHLFGKSPQSSPSPIAGSTVVDPKGKGKAKAEDPRNEDTEDEEDSDFTMDSSDEESSDDSDDSNALGSGAGEGEGSDDEEEGDASDDMTDDEVEELDPAHHPLLRPGAMPRMSRAAVDAVVGMVEQDLMGGARRGMQADDESEEEDELED</sequence>
<feature type="region of interest" description="Disordered" evidence="2">
    <location>
        <begin position="67"/>
        <end position="109"/>
    </location>
</feature>
<reference evidence="4" key="1">
    <citation type="submission" date="2022-11" db="EMBL/GenBank/DDBJ databases">
        <title>Genome Sequence of Cubamyces cubensis.</title>
        <authorList>
            <person name="Buettner E."/>
        </authorList>
    </citation>
    <scope>NUCLEOTIDE SEQUENCE</scope>
    <source>
        <strain evidence="4">MPL-01</strain>
    </source>
</reference>
<dbReference type="Gene3D" id="2.30.29.30">
    <property type="entry name" value="Pleckstrin-homology domain (PH domain)/Phosphotyrosine-binding domain (PTB)"/>
    <property type="match status" value="1"/>
</dbReference>
<dbReference type="InterPro" id="IPR011993">
    <property type="entry name" value="PH-like_dom_sf"/>
</dbReference>
<feature type="region of interest" description="Disordered" evidence="2">
    <location>
        <begin position="387"/>
        <end position="495"/>
    </location>
</feature>
<protein>
    <recommendedName>
        <fullName evidence="3">Histone chaperone RTT106/FACT complex subunit SPT16-like middle domain-containing protein</fullName>
    </recommendedName>
</protein>
<feature type="compositionally biased region" description="Acidic residues" evidence="2">
    <location>
        <begin position="350"/>
        <end position="365"/>
    </location>
</feature>
<gene>
    <name evidence="4" type="ORF">ONZ51_g10854</name>
</gene>
<name>A0AAD7X8G0_9APHY</name>
<dbReference type="SUPFAM" id="SSF50729">
    <property type="entry name" value="PH domain-like"/>
    <property type="match status" value="1"/>
</dbReference>
<evidence type="ECO:0000259" key="3">
    <source>
        <dbReference type="SMART" id="SM01287"/>
    </source>
</evidence>
<proteinExistence type="predicted"/>
<dbReference type="Proteomes" id="UP001215151">
    <property type="component" value="Unassembled WGS sequence"/>
</dbReference>
<accession>A0AAD7X8G0</accession>
<evidence type="ECO:0000313" key="4">
    <source>
        <dbReference type="EMBL" id="KAJ8462513.1"/>
    </source>
</evidence>
<feature type="region of interest" description="Disordered" evidence="2">
    <location>
        <begin position="331"/>
        <end position="368"/>
    </location>
</feature>
<feature type="compositionally biased region" description="Acidic residues" evidence="2">
    <location>
        <begin position="458"/>
        <end position="480"/>
    </location>
</feature>